<dbReference type="Proteomes" id="UP000885738">
    <property type="component" value="Unassembled WGS sequence"/>
</dbReference>
<gene>
    <name evidence="9" type="ORF">ENI35_04745</name>
    <name evidence="8" type="ORF">HS1_001462</name>
</gene>
<dbReference type="CDD" id="cd07984">
    <property type="entry name" value="LPLAT_LABLAT-like"/>
    <property type="match status" value="1"/>
</dbReference>
<dbReference type="GO" id="GO:0016746">
    <property type="term" value="F:acyltransferase activity"/>
    <property type="evidence" value="ECO:0007669"/>
    <property type="project" value="UniProtKB-KW"/>
</dbReference>
<keyword evidence="6 8" id="KW-0012">Acyltransferase</keyword>
<dbReference type="PANTHER" id="PTHR30606:SF10">
    <property type="entry name" value="PHOSPHATIDYLINOSITOL MANNOSIDE ACYLTRANSFERASE"/>
    <property type="match status" value="1"/>
</dbReference>
<keyword evidence="5 7" id="KW-0472">Membrane</keyword>
<evidence type="ECO:0000256" key="4">
    <source>
        <dbReference type="ARBA" id="ARBA00022679"/>
    </source>
</evidence>
<evidence type="ECO:0000256" key="7">
    <source>
        <dbReference type="SAM" id="Phobius"/>
    </source>
</evidence>
<feature type="transmembrane region" description="Helical" evidence="7">
    <location>
        <begin position="13"/>
        <end position="34"/>
    </location>
</feature>
<keyword evidence="7" id="KW-1133">Transmembrane helix</keyword>
<evidence type="ECO:0000313" key="10">
    <source>
        <dbReference type="Proteomes" id="UP000070560"/>
    </source>
</evidence>
<dbReference type="AlphaFoldDB" id="A0A7C1VUR5"/>
<dbReference type="OrthoDB" id="9803456at2"/>
<accession>A0A7C1VUR5</accession>
<dbReference type="Proteomes" id="UP000070560">
    <property type="component" value="Chromosome"/>
</dbReference>
<dbReference type="GO" id="GO:0005886">
    <property type="term" value="C:plasma membrane"/>
    <property type="evidence" value="ECO:0007669"/>
    <property type="project" value="UniProtKB-SubCell"/>
</dbReference>
<evidence type="ECO:0000256" key="6">
    <source>
        <dbReference type="ARBA" id="ARBA00023315"/>
    </source>
</evidence>
<protein>
    <submittedName>
        <fullName evidence="8">Bacterial lipid A biosynthesis acyltransferase</fullName>
        <ecNumber evidence="8">2.3.1.-</ecNumber>
    </submittedName>
</protein>
<keyword evidence="4 8" id="KW-0808">Transferase</keyword>
<keyword evidence="3" id="KW-0997">Cell inner membrane</keyword>
<dbReference type="Pfam" id="PF03279">
    <property type="entry name" value="Lip_A_acyltrans"/>
    <property type="match status" value="1"/>
</dbReference>
<evidence type="ECO:0000313" key="9">
    <source>
        <dbReference type="EMBL" id="HEC68101.1"/>
    </source>
</evidence>
<dbReference type="EMBL" id="CP013015">
    <property type="protein sequence ID" value="AMM41263.1"/>
    <property type="molecule type" value="Genomic_DNA"/>
</dbReference>
<evidence type="ECO:0000256" key="5">
    <source>
        <dbReference type="ARBA" id="ARBA00023136"/>
    </source>
</evidence>
<comment type="subcellular location">
    <subcellularLocation>
        <location evidence="1">Cell inner membrane</location>
    </subcellularLocation>
</comment>
<keyword evidence="2" id="KW-1003">Cell membrane</keyword>
<evidence type="ECO:0000256" key="2">
    <source>
        <dbReference type="ARBA" id="ARBA00022475"/>
    </source>
</evidence>
<proteinExistence type="predicted"/>
<sequence>MISKWFIETVLKMLPFSAIEPLAKFIALSAYFGLGKRRRFALANLKLALGESLSPKERDKILRKNLFLFIRGVLETGKSLYLSPDFFSTHFVFVGEEYLKAAYLKGKGVITVSAHMGNFPLFIIYLALKGYRVATIAKIPKRGPLAELFESLSKKFGFRFIQARGRKKAAREALRHLRQGGLLFLQLDQNAPQHRAMIPFFGYSVPTPRGPVLLAKKTGASILPVFILDESNFYHQVFIEPPLKLGRNIDNNLIYLMQRIELYARRYPEQYWWWHRRFKKYIDYKRL</sequence>
<organism evidence="9">
    <name type="scientific">Desulfofervidus auxilii</name>
    <dbReference type="NCBI Taxonomy" id="1621989"/>
    <lineage>
        <taxon>Bacteria</taxon>
        <taxon>Pseudomonadati</taxon>
        <taxon>Thermodesulfobacteriota</taxon>
        <taxon>Candidatus Desulfofervidia</taxon>
        <taxon>Candidatus Desulfofervidales</taxon>
        <taxon>Candidatus Desulfofervidaceae</taxon>
        <taxon>Candidatus Desulfofervidus</taxon>
    </lineage>
</organism>
<dbReference type="RefSeq" id="WP_066063040.1">
    <property type="nucleotide sequence ID" value="NZ_CP013015.1"/>
</dbReference>
<name>A0A7C1VUR5_DESA2</name>
<evidence type="ECO:0000313" key="8">
    <source>
        <dbReference type="EMBL" id="AMM41263.1"/>
    </source>
</evidence>
<dbReference type="EMBL" id="DRIH01000162">
    <property type="protein sequence ID" value="HEC68101.1"/>
    <property type="molecule type" value="Genomic_DNA"/>
</dbReference>
<dbReference type="KEGG" id="daw:HS1_001462"/>
<keyword evidence="10" id="KW-1185">Reference proteome</keyword>
<evidence type="ECO:0000256" key="1">
    <source>
        <dbReference type="ARBA" id="ARBA00004533"/>
    </source>
</evidence>
<evidence type="ECO:0000256" key="3">
    <source>
        <dbReference type="ARBA" id="ARBA00022519"/>
    </source>
</evidence>
<keyword evidence="7" id="KW-0812">Transmembrane</keyword>
<reference evidence="9" key="2">
    <citation type="journal article" date="2020" name="mSystems">
        <title>Genome- and Community-Level Interaction Insights into Carbon Utilization and Element Cycling Functions of Hydrothermarchaeota in Hydrothermal Sediment.</title>
        <authorList>
            <person name="Zhou Z."/>
            <person name="Liu Y."/>
            <person name="Xu W."/>
            <person name="Pan J."/>
            <person name="Luo Z.H."/>
            <person name="Li M."/>
        </authorList>
    </citation>
    <scope>NUCLEOTIDE SEQUENCE [LARGE SCALE GENOMIC DNA]</scope>
    <source>
        <strain evidence="9">HyVt-389</strain>
    </source>
</reference>
<reference evidence="8 10" key="1">
    <citation type="submission" date="2015-10" db="EMBL/GenBank/DDBJ databases">
        <title>Candidatus Desulfofervidus auxilii, a hydrogenotrophic sulfate-reducing bacterium involved in the thermophilic anaerobic oxidation of methane.</title>
        <authorList>
            <person name="Krukenberg V."/>
            <person name="Richter M."/>
            <person name="Wegener G."/>
        </authorList>
    </citation>
    <scope>NUCLEOTIDE SEQUENCE [LARGE SCALE GENOMIC DNA]</scope>
    <source>
        <strain evidence="8 10">HS1</strain>
    </source>
</reference>
<dbReference type="GO" id="GO:0009247">
    <property type="term" value="P:glycolipid biosynthetic process"/>
    <property type="evidence" value="ECO:0007669"/>
    <property type="project" value="UniProtKB-ARBA"/>
</dbReference>
<dbReference type="PANTHER" id="PTHR30606">
    <property type="entry name" value="LIPID A BIOSYNTHESIS LAUROYL ACYLTRANSFERASE"/>
    <property type="match status" value="1"/>
</dbReference>
<dbReference type="InterPro" id="IPR004960">
    <property type="entry name" value="LipA_acyltrans"/>
</dbReference>
<dbReference type="EC" id="2.3.1.-" evidence="8"/>